<gene>
    <name evidence="6" type="ORF">BE15_30235</name>
</gene>
<dbReference type="EMBL" id="JEMA01000678">
    <property type="protein sequence ID" value="KYF67172.1"/>
    <property type="molecule type" value="Genomic_DNA"/>
</dbReference>
<dbReference type="Gene3D" id="2.130.10.130">
    <property type="entry name" value="Integrin alpha, N-terminal"/>
    <property type="match status" value="1"/>
</dbReference>
<dbReference type="NCBIfam" id="TIGR03696">
    <property type="entry name" value="Rhs_assc_core"/>
    <property type="match status" value="1"/>
</dbReference>
<dbReference type="GO" id="GO:0005576">
    <property type="term" value="C:extracellular region"/>
    <property type="evidence" value="ECO:0007669"/>
    <property type="project" value="UniProtKB-SubCell"/>
</dbReference>
<dbReference type="Proteomes" id="UP000075260">
    <property type="component" value="Unassembled WGS sequence"/>
</dbReference>
<dbReference type="SUPFAM" id="SSF69318">
    <property type="entry name" value="Integrin alpha N-terminal domain"/>
    <property type="match status" value="1"/>
</dbReference>
<dbReference type="InterPro" id="IPR022385">
    <property type="entry name" value="Rhs_assc_core"/>
</dbReference>
<dbReference type="Pfam" id="PF03534">
    <property type="entry name" value="SpvB"/>
    <property type="match status" value="1"/>
</dbReference>
<comment type="caution">
    <text evidence="6">The sequence shown here is derived from an EMBL/GenBank/DDBJ whole genome shotgun (WGS) entry which is preliminary data.</text>
</comment>
<accession>A0A150QH30</accession>
<dbReference type="GO" id="GO:0005737">
    <property type="term" value="C:cytoplasm"/>
    <property type="evidence" value="ECO:0007669"/>
    <property type="project" value="InterPro"/>
</dbReference>
<feature type="region of interest" description="Disordered" evidence="5">
    <location>
        <begin position="2041"/>
        <end position="2061"/>
    </location>
</feature>
<comment type="subcellular location">
    <subcellularLocation>
        <location evidence="1">Secreted</location>
    </subcellularLocation>
</comment>
<keyword evidence="4" id="KW-0843">Virulence</keyword>
<dbReference type="Gene3D" id="2.180.10.10">
    <property type="entry name" value="RHS repeat-associated core"/>
    <property type="match status" value="2"/>
</dbReference>
<evidence type="ECO:0000256" key="1">
    <source>
        <dbReference type="ARBA" id="ARBA00004613"/>
    </source>
</evidence>
<dbReference type="InterPro" id="IPR006530">
    <property type="entry name" value="YD"/>
</dbReference>
<dbReference type="PANTHER" id="PTHR32305:SF15">
    <property type="entry name" value="PROTEIN RHSA-RELATED"/>
    <property type="match status" value="1"/>
</dbReference>
<organism evidence="6 7">
    <name type="scientific">Sorangium cellulosum</name>
    <name type="common">Polyangium cellulosum</name>
    <dbReference type="NCBI Taxonomy" id="56"/>
    <lineage>
        <taxon>Bacteria</taxon>
        <taxon>Pseudomonadati</taxon>
        <taxon>Myxococcota</taxon>
        <taxon>Polyangia</taxon>
        <taxon>Polyangiales</taxon>
        <taxon>Polyangiaceae</taxon>
        <taxon>Sorangium</taxon>
    </lineage>
</organism>
<keyword evidence="2" id="KW-0964">Secreted</keyword>
<evidence type="ECO:0000313" key="6">
    <source>
        <dbReference type="EMBL" id="KYF67172.1"/>
    </source>
</evidence>
<keyword evidence="3" id="KW-0732">Signal</keyword>
<evidence type="ECO:0008006" key="8">
    <source>
        <dbReference type="Google" id="ProtNLM"/>
    </source>
</evidence>
<evidence type="ECO:0000256" key="4">
    <source>
        <dbReference type="ARBA" id="ARBA00023026"/>
    </source>
</evidence>
<dbReference type="Pfam" id="PF13517">
    <property type="entry name" value="FG-GAP_3"/>
    <property type="match status" value="1"/>
</dbReference>
<dbReference type="PANTHER" id="PTHR32305">
    <property type="match status" value="1"/>
</dbReference>
<evidence type="ECO:0000313" key="7">
    <source>
        <dbReference type="Proteomes" id="UP000075260"/>
    </source>
</evidence>
<evidence type="ECO:0000256" key="5">
    <source>
        <dbReference type="SAM" id="MobiDB-lite"/>
    </source>
</evidence>
<evidence type="ECO:0000256" key="3">
    <source>
        <dbReference type="ARBA" id="ARBA00022729"/>
    </source>
</evidence>
<dbReference type="InterPro" id="IPR003284">
    <property type="entry name" value="Sal_SpvB"/>
</dbReference>
<sequence length="2289" mass="251493">MNIERKHLPLRQDRTRISRGHATAVLCLALLFQATIVLGAGCALTSDAEMIGSAQRAATDLCPPLSDEPIEAAPYDETVFGTAPSYVAPIAGDEEGTHGAPSVTPPETARDIMNWRFRTLTPADGIGRTPGSFTVGDSDGAAIYSIPLQVVPGRAGIQPELGILYHSDRGNGHLGVGFSLQGLSSIARCGRTYADDDTLRAVTLTPDDRFCLDGHRLVAVSGTYGGDGTEYRTTPDTFVKVVSHGGPSQQGQYTGPDSFTVYTKGGLVRTYGGGSSSAKVLTGNVARSWALQAVRDRVGNTMEIEYERVSVEGGTAEHYPKEIRYGGHVSGLPHSRSVQFEYEARPDVMTRYMHGLETKVGQRLRRIKVTAAPGYTSVRRYDLTYTQSKGSGQSLLEAVTECTADACKRPTRLGWAEAEAGFGGIIDTTATTPKIGEYHPASQIVVMDMNGDGRDDVVYPDLERWNFALGVDADREGTQSAYFSETYRTSTPSADEYQVQDYQRGFPIDYNQDGKSDLLLADVSPTWRVLESTGAGFRIQDTGVPRSPRSIMAHDVGTVLDYLTAGIFLVDLNGDGIKDLFEFDFWPGNHETCLPISPETCGGQWGYRLHDGHGFGPRVMIPELDGTSIAMPVVPIDVDGDGAQEILLFRCTDYGTYVMKGCEDPESWIYQILRWQKKPHSSSGLITLTSSGIDVSLYYGEALVPVDVNGDGLKDLVASRKYEAEYYSLSLWLNHGGSFVYHGIATPSEFVVLRHNLQASLVVDYDGDGREDLLVPSDNDWPFDGNFKNYSLLRAAPSGRAFHVEDPGLPYEPAPREHADAAWPSREGPRIADVNGDGLHDLVTVHQGKFRVRLHRAPYGGRPDAVVSIRDGGNDFDHGMIEHMPGGAAPPTVAIHYAPLLRSYRPSMTLEHGTDPDAVYLLRAGAEGLCSYPCKRFVGPKYVVAQHLEDVSTEPGSPTGATNGRLTAHSYEDAFVDRHGRGWLGFRAHVRHTMHTDDLSSSADGYPVSTSAVWTRTVYDPTTFDAETRIYPYAGRPSLTLTFGHDGCGADPSAPSRMWLSMDRASWKVRATNGGASHFVYQDRGQRSDHECLRWTPLELGRVFAAEELLNAENIPFHATDVERDVDDFGNPTFDETRAWSPSVDVVTPSTTTVATYDNHTDSWLIGLRRVVTTTDVTAEGAQVRTSETFYDTTTGLPTRITKGRPGKEAHWLDTDLDYDDHGNVERSTTVDAHGVTRQTVYTYEPDGMFLHAMRDGLGHTTRFKYHPYLGEVAAVVDPNGHRTWWIHDAFGNLRREHRPDGTSTTHWLTREQVGAEWLVTAYAQETTGATSATWLDRLGRPFRVQRHGLRGRVSETSRRYWGFGGVRAESLPYGAGESPPGWTEHAYDRRRRPASVVEPDGVTISMTHAETRTTVTNGRAHQSTVVRNGRGQVVRAEDARHETTEYHYGPFGNLVRIADARGDALVQVVDAYGRVTEAWNPDSGVRSFVYDAFDLVRSETDNKEQTTLYCHDEVGRPTVRQDVDGLTRWTYDEGPHAIGKLVRMSSPDGVIVDVDYDEAGRPWRETTELPSPSGGSESFVIRRAYNARGELRRVAYPATDDDAPFAVVYRYDDHGHLTAVEDPATSRELWRWEAADAANRITRERFGSLVTTSRKYVPATGMLEQSTTVRRTSPSPLSPAITLQRLSYGYDENRNVERRTDHLQGLTETFHYDDLDRLEDVYRGDGGTALYHYEYDDFGNITYKSDVGGYAYDGGRPHAVRRANGKTYEYDGNGNQTVRPIDVRGASNASATITYTPFDKPRRIEAEHGPTTYEYDGDRQRARKVSPAQITTYVGGLYERREHTAGGVTHKMHVMGPEGVIAVKTIAFDAAGEEKRRAHFLHPGHDGSAGVITNELGTVVERRSYDPFGQRRNPDWATGGPAAVAPRETIGFTGHEDEEELSLINMRGRIYDPALGRFLSADPFVQAPFFSQSLNRYSYVFNNPLSFVDPTGYQASDEYFYEWMDGGTPAGVTSDNCVVGPGCVHVEVGRFDMPGIHNDMASGEPFGHREPGPPGLGPDFSLDVSDLRPGSGLGSRWNPNSPLGRAGRDLFGEERPVPVWSPSSEMTRALMGAMPLPGMSSLMAFSDPRATPRDKVIAVTIDALSLVGVGVVMKLAGKAAGATSKARSAARAGAEALEQSVGAARGAAAGARVNMPAWRKIAIDMDEVASGHMVGGRRLAPGNKKDVFPTGMTETQVERAIRNAYRHGEVLYSQGPDRVFVRGPFGSGSIEMWVNKTARQIETAWPKF</sequence>
<proteinExistence type="predicted"/>
<evidence type="ECO:0000256" key="2">
    <source>
        <dbReference type="ARBA" id="ARBA00022525"/>
    </source>
</evidence>
<dbReference type="InterPro" id="IPR028994">
    <property type="entry name" value="Integrin_alpha_N"/>
</dbReference>
<protein>
    <recommendedName>
        <fullName evidence="8">Insecticide toxin TcdB middle/N-terminal domain-containing protein</fullName>
    </recommendedName>
</protein>
<reference evidence="6 7" key="1">
    <citation type="submission" date="2014-02" db="EMBL/GenBank/DDBJ databases">
        <title>The small core and large imbalanced accessory genome model reveals a collaborative survival strategy of Sorangium cellulosum strains in nature.</title>
        <authorList>
            <person name="Han K."/>
            <person name="Peng R."/>
            <person name="Blom J."/>
            <person name="Li Y.-Z."/>
        </authorList>
    </citation>
    <scope>NUCLEOTIDE SEQUENCE [LARGE SCALE GENOMIC DNA]</scope>
    <source>
        <strain evidence="6 7">So0008-312</strain>
    </source>
</reference>
<dbReference type="InterPro" id="IPR050708">
    <property type="entry name" value="T6SS_VgrG/RHS"/>
</dbReference>
<dbReference type="NCBIfam" id="TIGR01643">
    <property type="entry name" value="YD_repeat_2x"/>
    <property type="match status" value="2"/>
</dbReference>
<name>A0A150QH30_SORCE</name>
<dbReference type="InterPro" id="IPR013517">
    <property type="entry name" value="FG-GAP"/>
</dbReference>